<dbReference type="AlphaFoldDB" id="A0A3G8H2I3"/>
<organism evidence="2 3">
    <name type="scientific">Cupriavidus pauculus</name>
    <dbReference type="NCBI Taxonomy" id="82633"/>
    <lineage>
        <taxon>Bacteria</taxon>
        <taxon>Pseudomonadati</taxon>
        <taxon>Pseudomonadota</taxon>
        <taxon>Betaproteobacteria</taxon>
        <taxon>Burkholderiales</taxon>
        <taxon>Burkholderiaceae</taxon>
        <taxon>Cupriavidus</taxon>
    </lineage>
</organism>
<sequence>MPRLLAPLLLTLATSMAAGAAQAVTKCEGAGDTLYTSGACPAGYRNVTPSMRGNVTTVAKSAKVRSDEQAYLKNRAQMATQIENWDAREQDQDWRAQTAFWNQCRALEFQVRAAERAMHQTEYWSHADRYRDAVHALRAEQYGMGCYF</sequence>
<dbReference type="RefSeq" id="WP_124684235.1">
    <property type="nucleotide sequence ID" value="NZ_CP033969.1"/>
</dbReference>
<reference evidence="3" key="1">
    <citation type="submission" date="2018-11" db="EMBL/GenBank/DDBJ databases">
        <title>FDA dAtabase for Regulatory Grade micrObial Sequences (FDA-ARGOS): Supporting development and validation of Infectious Disease Dx tests.</title>
        <authorList>
            <person name="Goldberg B."/>
            <person name="Campos J."/>
            <person name="Tallon L."/>
            <person name="Sadzewicz L."/>
            <person name="Zhao X."/>
            <person name="Vavikolanu K."/>
            <person name="Mehta A."/>
            <person name="Aluvathingal J."/>
            <person name="Nadendla S."/>
            <person name="Geyer C."/>
            <person name="Nandy P."/>
            <person name="Yan Y."/>
            <person name="Sichtig H."/>
        </authorList>
    </citation>
    <scope>NUCLEOTIDE SEQUENCE [LARGE SCALE GENOMIC DNA]</scope>
    <source>
        <strain evidence="3">FDAARGOS_614</strain>
    </source>
</reference>
<dbReference type="EMBL" id="CP033969">
    <property type="protein sequence ID" value="AZG14400.1"/>
    <property type="molecule type" value="Genomic_DNA"/>
</dbReference>
<evidence type="ECO:0008006" key="4">
    <source>
        <dbReference type="Google" id="ProtNLM"/>
    </source>
</evidence>
<feature type="signal peptide" evidence="1">
    <location>
        <begin position="1"/>
        <end position="23"/>
    </location>
</feature>
<dbReference type="KEGG" id="cpau:EHF44_13610"/>
<keyword evidence="1" id="KW-0732">Signal</keyword>
<name>A0A3G8H2I3_9BURK</name>
<evidence type="ECO:0000256" key="1">
    <source>
        <dbReference type="SAM" id="SignalP"/>
    </source>
</evidence>
<gene>
    <name evidence="2" type="ORF">EHF44_13610</name>
</gene>
<dbReference type="Proteomes" id="UP000270411">
    <property type="component" value="Chromosome 1"/>
</dbReference>
<evidence type="ECO:0000313" key="3">
    <source>
        <dbReference type="Proteomes" id="UP000270411"/>
    </source>
</evidence>
<proteinExistence type="predicted"/>
<evidence type="ECO:0000313" key="2">
    <source>
        <dbReference type="EMBL" id="AZG14400.1"/>
    </source>
</evidence>
<dbReference type="OrthoDB" id="8965557at2"/>
<protein>
    <recommendedName>
        <fullName evidence="4">DUF1311 domain-containing protein</fullName>
    </recommendedName>
</protein>
<feature type="chain" id="PRO_5018061964" description="DUF1311 domain-containing protein" evidence="1">
    <location>
        <begin position="24"/>
        <end position="148"/>
    </location>
</feature>
<accession>A0A3G8H2I3</accession>